<feature type="region of interest" description="Disordered" evidence="1">
    <location>
        <begin position="41"/>
        <end position="117"/>
    </location>
</feature>
<gene>
    <name evidence="3" type="ORF">SAMN05216402_3077</name>
</gene>
<keyword evidence="2" id="KW-0812">Transmembrane</keyword>
<keyword evidence="2" id="KW-0472">Membrane</keyword>
<dbReference type="Proteomes" id="UP000183471">
    <property type="component" value="Unassembled WGS sequence"/>
</dbReference>
<dbReference type="EMBL" id="FNKY01000001">
    <property type="protein sequence ID" value="SDQ97603.1"/>
    <property type="molecule type" value="Genomic_DNA"/>
</dbReference>
<evidence type="ECO:0000313" key="4">
    <source>
        <dbReference type="Proteomes" id="UP000183471"/>
    </source>
</evidence>
<sequence length="117" mass="12486">MNYPATARNEAPRSSQLITHAGFSVLGLILILFIYGSAHAQTGPMDSPPIGQSGAGQYKPGKTPAGQEYGTIKKGEPKKKSDSSSEKKETKPGTESIIDRDKRESHEGSGPDPLGRY</sequence>
<comment type="caution">
    <text evidence="3">The sequence shown here is derived from an EMBL/GenBank/DDBJ whole genome shotgun (WGS) entry which is preliminary data.</text>
</comment>
<reference evidence="3 4" key="1">
    <citation type="submission" date="2016-10" db="EMBL/GenBank/DDBJ databases">
        <authorList>
            <person name="Varghese N."/>
            <person name="Submissions S."/>
        </authorList>
    </citation>
    <scope>NUCLEOTIDE SEQUENCE [LARGE SCALE GENOMIC DNA]</scope>
    <source>
        <strain evidence="3 4">Nl1</strain>
    </source>
</reference>
<keyword evidence="2" id="KW-1133">Transmembrane helix</keyword>
<name>A0ABY0TQ84_9PROT</name>
<evidence type="ECO:0000256" key="1">
    <source>
        <dbReference type="SAM" id="MobiDB-lite"/>
    </source>
</evidence>
<protein>
    <submittedName>
        <fullName evidence="3">Uncharacterized protein</fullName>
    </submittedName>
</protein>
<keyword evidence="4" id="KW-1185">Reference proteome</keyword>
<proteinExistence type="predicted"/>
<evidence type="ECO:0000313" key="3">
    <source>
        <dbReference type="EMBL" id="SDQ97603.1"/>
    </source>
</evidence>
<feature type="transmembrane region" description="Helical" evidence="2">
    <location>
        <begin position="17"/>
        <end position="35"/>
    </location>
</feature>
<feature type="compositionally biased region" description="Basic and acidic residues" evidence="1">
    <location>
        <begin position="71"/>
        <end position="109"/>
    </location>
</feature>
<evidence type="ECO:0000256" key="2">
    <source>
        <dbReference type="SAM" id="Phobius"/>
    </source>
</evidence>
<dbReference type="RefSeq" id="WP_074633902.1">
    <property type="nucleotide sequence ID" value="NZ_FNKY01000001.1"/>
</dbReference>
<organism evidence="3 4">
    <name type="scientific">Nitrosospira multiformis</name>
    <dbReference type="NCBI Taxonomy" id="1231"/>
    <lineage>
        <taxon>Bacteria</taxon>
        <taxon>Pseudomonadati</taxon>
        <taxon>Pseudomonadota</taxon>
        <taxon>Betaproteobacteria</taxon>
        <taxon>Nitrosomonadales</taxon>
        <taxon>Nitrosomonadaceae</taxon>
        <taxon>Nitrosospira</taxon>
    </lineage>
</organism>
<accession>A0ABY0TQ84</accession>